<dbReference type="PANTHER" id="PTHR47424:SF9">
    <property type="entry name" value="TAH-2"/>
    <property type="match status" value="1"/>
</dbReference>
<feature type="region of interest" description="Disordered" evidence="4">
    <location>
        <begin position="487"/>
        <end position="519"/>
    </location>
</feature>
<evidence type="ECO:0000256" key="2">
    <source>
        <dbReference type="ARBA" id="ARBA00023163"/>
    </source>
</evidence>
<organism evidence="6 7">
    <name type="scientific">Diatrype stigma</name>
    <dbReference type="NCBI Taxonomy" id="117547"/>
    <lineage>
        <taxon>Eukaryota</taxon>
        <taxon>Fungi</taxon>
        <taxon>Dikarya</taxon>
        <taxon>Ascomycota</taxon>
        <taxon>Pezizomycotina</taxon>
        <taxon>Sordariomycetes</taxon>
        <taxon>Xylariomycetidae</taxon>
        <taxon>Xylariales</taxon>
        <taxon>Diatrypaceae</taxon>
        <taxon>Diatrype</taxon>
    </lineage>
</organism>
<dbReference type="Pfam" id="PF04082">
    <property type="entry name" value="Fungal_trans"/>
    <property type="match status" value="1"/>
</dbReference>
<accession>A0AAN9YW74</accession>
<dbReference type="PANTHER" id="PTHR47424">
    <property type="entry name" value="REGULATORY PROTEIN GAL4"/>
    <property type="match status" value="1"/>
</dbReference>
<dbReference type="EMBL" id="JAKJXP020000008">
    <property type="protein sequence ID" value="KAK7756125.1"/>
    <property type="molecule type" value="Genomic_DNA"/>
</dbReference>
<evidence type="ECO:0000256" key="4">
    <source>
        <dbReference type="SAM" id="MobiDB-lite"/>
    </source>
</evidence>
<keyword evidence="2" id="KW-0804">Transcription</keyword>
<feature type="compositionally biased region" description="Gly residues" evidence="4">
    <location>
        <begin position="490"/>
        <end position="503"/>
    </location>
</feature>
<dbReference type="GO" id="GO:0000981">
    <property type="term" value="F:DNA-binding transcription factor activity, RNA polymerase II-specific"/>
    <property type="evidence" value="ECO:0007669"/>
    <property type="project" value="TreeGrafter"/>
</dbReference>
<proteinExistence type="predicted"/>
<dbReference type="AlphaFoldDB" id="A0AAN9YW74"/>
<dbReference type="Proteomes" id="UP001320420">
    <property type="component" value="Unassembled WGS sequence"/>
</dbReference>
<dbReference type="GO" id="GO:0000978">
    <property type="term" value="F:RNA polymerase II cis-regulatory region sequence-specific DNA binding"/>
    <property type="evidence" value="ECO:0007669"/>
    <property type="project" value="TreeGrafter"/>
</dbReference>
<keyword evidence="7" id="KW-1185">Reference proteome</keyword>
<name>A0AAN9YW74_9PEZI</name>
<keyword evidence="3" id="KW-0539">Nucleus</keyword>
<evidence type="ECO:0000313" key="6">
    <source>
        <dbReference type="EMBL" id="KAK7756125.1"/>
    </source>
</evidence>
<keyword evidence="1" id="KW-0805">Transcription regulation</keyword>
<dbReference type="GO" id="GO:0005634">
    <property type="term" value="C:nucleus"/>
    <property type="evidence" value="ECO:0007669"/>
    <property type="project" value="TreeGrafter"/>
</dbReference>
<protein>
    <recommendedName>
        <fullName evidence="5">Xylanolytic transcriptional activator regulatory domain-containing protein</fullName>
    </recommendedName>
</protein>
<dbReference type="InterPro" id="IPR007219">
    <property type="entry name" value="XnlR_reg_dom"/>
</dbReference>
<feature type="domain" description="Xylanolytic transcriptional activator regulatory" evidence="5">
    <location>
        <begin position="36"/>
        <end position="110"/>
    </location>
</feature>
<gene>
    <name evidence="6" type="ORF">SLS62_001717</name>
</gene>
<dbReference type="GO" id="GO:0000435">
    <property type="term" value="P:positive regulation of transcription from RNA polymerase II promoter by galactose"/>
    <property type="evidence" value="ECO:0007669"/>
    <property type="project" value="TreeGrafter"/>
</dbReference>
<evidence type="ECO:0000313" key="7">
    <source>
        <dbReference type="Proteomes" id="UP001320420"/>
    </source>
</evidence>
<evidence type="ECO:0000256" key="1">
    <source>
        <dbReference type="ARBA" id="ARBA00023015"/>
    </source>
</evidence>
<dbReference type="GO" id="GO:0006351">
    <property type="term" value="P:DNA-templated transcription"/>
    <property type="evidence" value="ECO:0007669"/>
    <property type="project" value="InterPro"/>
</dbReference>
<evidence type="ECO:0000259" key="5">
    <source>
        <dbReference type="SMART" id="SM00906"/>
    </source>
</evidence>
<comment type="caution">
    <text evidence="6">The sequence shown here is derived from an EMBL/GenBank/DDBJ whole genome shotgun (WGS) entry which is preliminary data.</text>
</comment>
<evidence type="ECO:0000256" key="3">
    <source>
        <dbReference type="ARBA" id="ARBA00023242"/>
    </source>
</evidence>
<dbReference type="InterPro" id="IPR051127">
    <property type="entry name" value="Fungal_SecMet_Regulators"/>
</dbReference>
<reference evidence="6 7" key="1">
    <citation type="submission" date="2024-02" db="EMBL/GenBank/DDBJ databases">
        <title>De novo assembly and annotation of 12 fungi associated with fruit tree decline syndrome in Ontario, Canada.</title>
        <authorList>
            <person name="Sulman M."/>
            <person name="Ellouze W."/>
            <person name="Ilyukhin E."/>
        </authorList>
    </citation>
    <scope>NUCLEOTIDE SEQUENCE [LARGE SCALE GENOMIC DNA]</scope>
    <source>
        <strain evidence="6 7">M11/M66-122</strain>
    </source>
</reference>
<dbReference type="CDD" id="cd12148">
    <property type="entry name" value="fungal_TF_MHR"/>
    <property type="match status" value="1"/>
</dbReference>
<dbReference type="GO" id="GO:0008270">
    <property type="term" value="F:zinc ion binding"/>
    <property type="evidence" value="ECO:0007669"/>
    <property type="project" value="InterPro"/>
</dbReference>
<sequence>MLADPVSGFEDADFWSVQALLLTSLYMLAVSKRNAAYVYHGMAVRSAFALGLHREESMVIFNETEIRVRKNIWRTLFILDRFLSACLGRPMGISHDDCSQNALKPPTLNTRPGDSLLNHETEAINSIALNSTVQTCHIIGLTLKMVYSKRRISTLVAQEIAEHFKQWNRELHPTLHWGRILTRAVDPAHGIAILHTNLLHFHSVILLTRPFFLCLLTRAQEYHFGSGDKPHRLSQRMDGFAQTCVESSQHTLVLAKAALDANYLPQCNPFVIHFVFAAALVILSNEFASLYHNPDADMAVTSAIQILRFCADEDAQAERVSFIVETFHQANINRPATARRLFIPGRKVPTINTVSQNAHYDPVLHLFHHEEHIAATVGGGGQMKNRTAAMGGSMVSPMSSMMPPVTLQQQPSPEGSSVSLSGIGPAGITSGSMETLSGGESEIDFDTLWNNWPAPSTSAASVSAGGMPIAPPTTMQPTDNNFGSYAIGGSSSGGGGGTGGGGNPNVNVNVPLYPPSSFR</sequence>
<dbReference type="SMART" id="SM00906">
    <property type="entry name" value="Fungal_trans"/>
    <property type="match status" value="1"/>
</dbReference>